<evidence type="ECO:0000256" key="5">
    <source>
        <dbReference type="ARBA" id="ARBA00022927"/>
    </source>
</evidence>
<name>A0A2T9YS80_9FUNG</name>
<keyword evidence="7" id="KW-0472">Membrane</keyword>
<dbReference type="Pfam" id="PF10568">
    <property type="entry name" value="Tom37"/>
    <property type="match status" value="1"/>
</dbReference>
<dbReference type="InterPro" id="IPR019564">
    <property type="entry name" value="Sam37/metaxin_N"/>
</dbReference>
<feature type="region of interest" description="Disordered" evidence="9">
    <location>
        <begin position="783"/>
        <end position="802"/>
    </location>
</feature>
<feature type="compositionally biased region" description="Basic and acidic residues" evidence="9">
    <location>
        <begin position="827"/>
        <end position="840"/>
    </location>
</feature>
<dbReference type="SMART" id="SM00055">
    <property type="entry name" value="FCH"/>
    <property type="match status" value="1"/>
</dbReference>
<dbReference type="InterPro" id="IPR000198">
    <property type="entry name" value="RhoGAP_dom"/>
</dbReference>
<dbReference type="InterPro" id="IPR027267">
    <property type="entry name" value="AH/BAR_dom_sf"/>
</dbReference>
<evidence type="ECO:0000256" key="4">
    <source>
        <dbReference type="ARBA" id="ARBA00022787"/>
    </source>
</evidence>
<evidence type="ECO:0000256" key="6">
    <source>
        <dbReference type="ARBA" id="ARBA00023128"/>
    </source>
</evidence>
<dbReference type="InterPro" id="IPR033468">
    <property type="entry name" value="Metaxin_GST"/>
</dbReference>
<dbReference type="Gene3D" id="1.10.555.10">
    <property type="entry name" value="Rho GTPase activation protein"/>
    <property type="match status" value="1"/>
</dbReference>
<evidence type="ECO:0000256" key="2">
    <source>
        <dbReference type="ARBA" id="ARBA00009170"/>
    </source>
</evidence>
<accession>A0A2T9YS80</accession>
<gene>
    <name evidence="12" type="ORF">BB561_002002</name>
</gene>
<comment type="similarity">
    <text evidence="2">Belongs to the metaxin family.</text>
</comment>
<dbReference type="EMBL" id="MBFR01000063">
    <property type="protein sequence ID" value="PVU95166.1"/>
    <property type="molecule type" value="Genomic_DNA"/>
</dbReference>
<dbReference type="GO" id="GO:0015031">
    <property type="term" value="P:protein transport"/>
    <property type="evidence" value="ECO:0007669"/>
    <property type="project" value="UniProtKB-KW"/>
</dbReference>
<keyword evidence="5" id="KW-0653">Protein transport</keyword>
<feature type="compositionally biased region" description="Polar residues" evidence="9">
    <location>
        <begin position="842"/>
        <end position="851"/>
    </location>
</feature>
<dbReference type="Pfam" id="PF00620">
    <property type="entry name" value="RhoGAP"/>
    <property type="match status" value="1"/>
</dbReference>
<dbReference type="SUPFAM" id="SSF103657">
    <property type="entry name" value="BAR/IMD domain-like"/>
    <property type="match status" value="1"/>
</dbReference>
<evidence type="ECO:0000259" key="11">
    <source>
        <dbReference type="PROSITE" id="PS51741"/>
    </source>
</evidence>
<protein>
    <recommendedName>
        <fullName evidence="14">Rho-GAP domain-containing protein</fullName>
    </recommendedName>
</protein>
<keyword evidence="13" id="KW-1185">Reference proteome</keyword>
<dbReference type="Gene3D" id="1.20.1050.10">
    <property type="match status" value="1"/>
</dbReference>
<dbReference type="InterPro" id="IPR031160">
    <property type="entry name" value="F_BAR_dom"/>
</dbReference>
<evidence type="ECO:0000313" key="12">
    <source>
        <dbReference type="EMBL" id="PVU95166.1"/>
    </source>
</evidence>
<dbReference type="PANTHER" id="PTHR12289:SF41">
    <property type="entry name" value="FAILED AXON CONNECTIONS-RELATED"/>
    <property type="match status" value="1"/>
</dbReference>
<feature type="compositionally biased region" description="Polar residues" evidence="9">
    <location>
        <begin position="783"/>
        <end position="796"/>
    </location>
</feature>
<feature type="domain" description="Rho-GAP" evidence="10">
    <location>
        <begin position="526"/>
        <end position="724"/>
    </location>
</feature>
<keyword evidence="4" id="KW-1000">Mitochondrion outer membrane</keyword>
<keyword evidence="6" id="KW-0496">Mitochondrion</keyword>
<dbReference type="GO" id="GO:0007165">
    <property type="term" value="P:signal transduction"/>
    <property type="evidence" value="ECO:0007669"/>
    <property type="project" value="InterPro"/>
</dbReference>
<comment type="subcellular location">
    <subcellularLocation>
        <location evidence="1">Mitochondrion outer membrane</location>
    </subcellularLocation>
</comment>
<sequence length="1398" mass="158930">MLGFKDVFWEEPRAINGSTYQTGPSILFDILEKGTKQCDELITFMAERANIEKIYSLSLQKLSEKFLNLQQDPRDDGSTLKPAFDGLIKETVSLANIHIKISDDLTYDAVRVLQMFNLEHKNMLSAQINLMKNNLDKLYFDKKNVELAKAEYNTAVEKNDRIVAEFIAANPKTNLQDVQNTIITKITDSNLSARDSIDLTEIELQAPLLQAKTDENLDPQPTLESFEINTQPEQLPQLLIKSSQSHTTPALIFGPLPCSHQEFSIILKSLKTDLSSHSIKYGLLGTLRGLVRGDELFVWWKRYLRYKNYSELDIMQICQSLIDQNYLRSMSKGSTFLSSSTSYYQWKKNALTFSTDFQSITAPETNALAYTALSSTYKTPLPIQATLNNTIPWLLGNQSGTGFFEKYEEKVKSADELLKSRIFKFEKNRAKLEQSLMSFFEMMEAWELNRISNMKSAIHQFNSINSEVVSKLLNIFDRQRLFEETIKPEKDIQFIAENFGIGKFWPSPMLYHPRGSLITDYQIFGVSLTDQLKISKKPEPLFIAKTTSAIVKISKIIPINEVFAAWESNFDLGKAHTLRSEINKKPRLTLKFLKQHSLRSIVNVLILYLMELPDCVCTTDLNEPIKALYSIRSDDFAKISKPLSSLLSSLYPANISTLQAIAKTAKSLSLFEENEEERSKLVSAISAKLGPILLRSKTGSIQFSHDQHPQRLFCDLVLNFEEILENLKSEAKVVPVQFNYDSYAYRVENVKQKNFKDSENYKENSLTSLNNLLGDFKNSLNIQENKTSSEGNPTSESADENGNVFSSFKNGINFISARFKIKSKDTLHEVSTDEQRDIDIKQANSKNSIDSDQNKNHDIDTPATVSSASQIQYKKISNYKLAENESLINHSTPIIGLGIHSNTKSLDMDHIYGKSSSDSLKNTDEKDSIDRLEGEADRILATIDDDDNNTESSITIEQAPPLDSEINVYAYPPFDSNTCVSTSFDPECQALITYLHFTTAKWNIKICNNPQKSPSGELPFIVDEIDICESGFKNSVKYLKRLGHDLDSNLSNKEAAVSLALQSVIRDNFSDVLNYEWFMMQDNYYGVIKPKMYGLFGYFSGIINLSRLRTRALQKINLRNWKAPYLPDKKNKAKYISFPWSLDKEHVEIDPVELAAKIFDESRNEVYSCAKKYLSILETHLDDRPFFMGNSVTTLDAVAYGYLSLIVNMNLNKPALKTLIVLKYPRLLNFVNRMNSTLYDDECQHNKNSSETNFKLLIETPKSQPIACFPPEPNSVLSFMQAIAKLMLPNVYNVLVTLKNMGKNILEILVGKRVIALFRSNNYMPNSRNTGTLRFLMGSAFFILGFISSNRIFRSNDENLSEGYDDLDDQFIDEEDLYDIEDTQDMLKALSLGSGINH</sequence>
<evidence type="ECO:0000259" key="10">
    <source>
        <dbReference type="PROSITE" id="PS50238"/>
    </source>
</evidence>
<dbReference type="InterPro" id="IPR050931">
    <property type="entry name" value="Mito_Protein_Transport_Metaxin"/>
</dbReference>
<dbReference type="Proteomes" id="UP000245383">
    <property type="component" value="Unassembled WGS sequence"/>
</dbReference>
<comment type="caution">
    <text evidence="12">The sequence shown here is derived from an EMBL/GenBank/DDBJ whole genome shotgun (WGS) entry which is preliminary data.</text>
</comment>
<dbReference type="GO" id="GO:0001401">
    <property type="term" value="C:SAM complex"/>
    <property type="evidence" value="ECO:0007669"/>
    <property type="project" value="InterPro"/>
</dbReference>
<evidence type="ECO:0000256" key="7">
    <source>
        <dbReference type="ARBA" id="ARBA00023136"/>
    </source>
</evidence>
<organism evidence="12 13">
    <name type="scientific">Smittium simulii</name>
    <dbReference type="NCBI Taxonomy" id="133385"/>
    <lineage>
        <taxon>Eukaryota</taxon>
        <taxon>Fungi</taxon>
        <taxon>Fungi incertae sedis</taxon>
        <taxon>Zoopagomycota</taxon>
        <taxon>Kickxellomycotina</taxon>
        <taxon>Harpellomycetes</taxon>
        <taxon>Harpellales</taxon>
        <taxon>Legeriomycetaceae</taxon>
        <taxon>Smittium</taxon>
    </lineage>
</organism>
<dbReference type="SUPFAM" id="SSF47616">
    <property type="entry name" value="GST C-terminal domain-like"/>
    <property type="match status" value="1"/>
</dbReference>
<reference evidence="12 13" key="1">
    <citation type="journal article" date="2018" name="MBio">
        <title>Comparative Genomics Reveals the Core Gene Toolbox for the Fungus-Insect Symbiosis.</title>
        <authorList>
            <person name="Wang Y."/>
            <person name="Stata M."/>
            <person name="Wang W."/>
            <person name="Stajich J.E."/>
            <person name="White M.M."/>
            <person name="Moncalvo J.M."/>
        </authorList>
    </citation>
    <scope>NUCLEOTIDE SEQUENCE [LARGE SCALE GENOMIC DNA]</scope>
    <source>
        <strain evidence="12 13">SWE-8-4</strain>
    </source>
</reference>
<evidence type="ECO:0000256" key="9">
    <source>
        <dbReference type="SAM" id="MobiDB-lite"/>
    </source>
</evidence>
<dbReference type="SUPFAM" id="SSF48350">
    <property type="entry name" value="GTPase activation domain, GAP"/>
    <property type="match status" value="1"/>
</dbReference>
<evidence type="ECO:0000313" key="13">
    <source>
        <dbReference type="Proteomes" id="UP000245383"/>
    </source>
</evidence>
<dbReference type="PROSITE" id="PS51741">
    <property type="entry name" value="F_BAR"/>
    <property type="match status" value="1"/>
</dbReference>
<feature type="region of interest" description="Disordered" evidence="9">
    <location>
        <begin position="827"/>
        <end position="867"/>
    </location>
</feature>
<dbReference type="InterPro" id="IPR008936">
    <property type="entry name" value="Rho_GTPase_activation_prot"/>
</dbReference>
<dbReference type="PANTHER" id="PTHR12289">
    <property type="entry name" value="METAXIN RELATED"/>
    <property type="match status" value="1"/>
</dbReference>
<dbReference type="Gene3D" id="1.20.1270.60">
    <property type="entry name" value="Arfaptin homology (AH) domain/BAR domain"/>
    <property type="match status" value="2"/>
</dbReference>
<evidence type="ECO:0000256" key="1">
    <source>
        <dbReference type="ARBA" id="ARBA00004294"/>
    </source>
</evidence>
<dbReference type="SMART" id="SM00324">
    <property type="entry name" value="RhoGAP"/>
    <property type="match status" value="1"/>
</dbReference>
<proteinExistence type="inferred from homology"/>
<dbReference type="Pfam" id="PF17171">
    <property type="entry name" value="GST_C_6"/>
    <property type="match status" value="1"/>
</dbReference>
<dbReference type="GO" id="GO:0007005">
    <property type="term" value="P:mitochondrion organization"/>
    <property type="evidence" value="ECO:0007669"/>
    <property type="project" value="TreeGrafter"/>
</dbReference>
<dbReference type="STRING" id="133385.A0A2T9YS80"/>
<dbReference type="PROSITE" id="PS50238">
    <property type="entry name" value="RHOGAP"/>
    <property type="match status" value="1"/>
</dbReference>
<keyword evidence="8" id="KW-0175">Coiled coil</keyword>
<keyword evidence="3" id="KW-0813">Transport</keyword>
<dbReference type="OrthoDB" id="2155291at2759"/>
<feature type="domain" description="F-BAR" evidence="11">
    <location>
        <begin position="2"/>
        <end position="491"/>
    </location>
</feature>
<evidence type="ECO:0000256" key="8">
    <source>
        <dbReference type="PROSITE-ProRule" id="PRU01077"/>
    </source>
</evidence>
<dbReference type="InterPro" id="IPR036282">
    <property type="entry name" value="Glutathione-S-Trfase_C_sf"/>
</dbReference>
<dbReference type="Pfam" id="PF00611">
    <property type="entry name" value="FCH"/>
    <property type="match status" value="1"/>
</dbReference>
<dbReference type="CDD" id="cd03193">
    <property type="entry name" value="GST_C_Metaxin"/>
    <property type="match status" value="1"/>
</dbReference>
<dbReference type="InterPro" id="IPR001060">
    <property type="entry name" value="FCH_dom"/>
</dbReference>
<evidence type="ECO:0000256" key="3">
    <source>
        <dbReference type="ARBA" id="ARBA00022448"/>
    </source>
</evidence>
<evidence type="ECO:0008006" key="14">
    <source>
        <dbReference type="Google" id="ProtNLM"/>
    </source>
</evidence>